<organism evidence="9 10">
    <name type="scientific">Filimonas lacunae</name>
    <dbReference type="NCBI Taxonomy" id="477680"/>
    <lineage>
        <taxon>Bacteria</taxon>
        <taxon>Pseudomonadati</taxon>
        <taxon>Bacteroidota</taxon>
        <taxon>Chitinophagia</taxon>
        <taxon>Chitinophagales</taxon>
        <taxon>Chitinophagaceae</taxon>
        <taxon>Filimonas</taxon>
    </lineage>
</organism>
<keyword evidence="5 6" id="KW-0472">Membrane</keyword>
<dbReference type="RefSeq" id="WP_076378248.1">
    <property type="nucleotide sequence ID" value="NZ_AP017422.1"/>
</dbReference>
<dbReference type="GO" id="GO:0005886">
    <property type="term" value="C:plasma membrane"/>
    <property type="evidence" value="ECO:0007669"/>
    <property type="project" value="UniProtKB-SubCell"/>
</dbReference>
<feature type="domain" description="Tyrosine-protein kinase G-rich" evidence="8">
    <location>
        <begin position="424"/>
        <end position="496"/>
    </location>
</feature>
<feature type="domain" description="Polysaccharide chain length determinant N-terminal" evidence="7">
    <location>
        <begin position="2"/>
        <end position="88"/>
    </location>
</feature>
<reference evidence="10" key="1">
    <citation type="submission" date="2017-01" db="EMBL/GenBank/DDBJ databases">
        <authorList>
            <person name="Varghese N."/>
            <person name="Submissions S."/>
        </authorList>
    </citation>
    <scope>NUCLEOTIDE SEQUENCE [LARGE SCALE GENOMIC DNA]</scope>
    <source>
        <strain evidence="10">DSM 21054</strain>
    </source>
</reference>
<dbReference type="PANTHER" id="PTHR32309">
    <property type="entry name" value="TYROSINE-PROTEIN KINASE"/>
    <property type="match status" value="1"/>
</dbReference>
<accession>A0A1N7NIQ7</accession>
<name>A0A1N7NIQ7_9BACT</name>
<comment type="subcellular location">
    <subcellularLocation>
        <location evidence="1">Cell membrane</location>
        <topology evidence="1">Multi-pass membrane protein</topology>
    </subcellularLocation>
</comment>
<keyword evidence="4 6" id="KW-1133">Transmembrane helix</keyword>
<dbReference type="EMBL" id="FTOR01000002">
    <property type="protein sequence ID" value="SIS98275.1"/>
    <property type="molecule type" value="Genomic_DNA"/>
</dbReference>
<evidence type="ECO:0000313" key="10">
    <source>
        <dbReference type="Proteomes" id="UP000186917"/>
    </source>
</evidence>
<evidence type="ECO:0000256" key="6">
    <source>
        <dbReference type="SAM" id="Phobius"/>
    </source>
</evidence>
<evidence type="ECO:0000256" key="1">
    <source>
        <dbReference type="ARBA" id="ARBA00004651"/>
    </source>
</evidence>
<keyword evidence="3 6" id="KW-0812">Transmembrane</keyword>
<dbReference type="Proteomes" id="UP000186917">
    <property type="component" value="Unassembled WGS sequence"/>
</dbReference>
<proteinExistence type="predicted"/>
<sequence length="699" mass="79221">MNLLQPLYRGLPIVIITMMAGVGLAKKYLKYATPMYESTSKIKLADIHEGVPNSNLFKDFDVFVNTTKISAEVELLKSKVLVRKMLEHLDLRISVYRVGEIHKTELYNQAPFIVQASIDNARWYNRPFAIQIASDSLVTLQAPTGDIFHTTLNHVLSVKGATFLLQRNQVLLQQRPGLPVNDRYECIVHAEDKLVNSVIDGLDIMAVDKDVPVLRISYKSAVPQKSADVVNALAATYIADYIEQKYKSADTTEQFLTKQLDTFSHKLSTSEGDIESYRNRKRIINIRQETETDLRKIADLKKQLASVQMSLNAMDSLNHYISLGKDHFLDLAPNFEAFTDLLSTELVKKIKELQRDKHDLLVKYTPEHEKVKVIDDKLNDIFSYLQESVQNTGRSLHIQYTDLENTINESEKVFIGLPEREKNMTILERNFSMNESIYRFLHGKKTEAEIAKAATLSFHRIISEGEVPEKPVSPNYTIITVLAAILGIAAGVVLIYLVHSLKAKVNNEDTIQRLSATPLSAAVPLCRKAEQRITFFRKWAVELELKKQLLPGTVICISSFKALEGKHYIASALHQAIATLHEKVLLIQAGETVTGMLQNPEGWCRYLREQQLQYDIVIIVNFPVHAHASSLVLMSAATSNLFVLDSRRTPQRCITEADVLKQQLQIPAMQFVLNRAGYTPSLLVQLKNYLLQLVQKIRR</sequence>
<keyword evidence="2" id="KW-1003">Cell membrane</keyword>
<evidence type="ECO:0000256" key="5">
    <source>
        <dbReference type="ARBA" id="ARBA00023136"/>
    </source>
</evidence>
<dbReference type="Pfam" id="PF02706">
    <property type="entry name" value="Wzz"/>
    <property type="match status" value="1"/>
</dbReference>
<evidence type="ECO:0000256" key="3">
    <source>
        <dbReference type="ARBA" id="ARBA00022692"/>
    </source>
</evidence>
<dbReference type="Pfam" id="PF13807">
    <property type="entry name" value="GNVR"/>
    <property type="match status" value="1"/>
</dbReference>
<protein>
    <submittedName>
        <fullName evidence="9">Chain length determinant protein</fullName>
    </submittedName>
</protein>
<dbReference type="AlphaFoldDB" id="A0A1N7NIQ7"/>
<evidence type="ECO:0000256" key="2">
    <source>
        <dbReference type="ARBA" id="ARBA00022475"/>
    </source>
</evidence>
<feature type="transmembrane region" description="Helical" evidence="6">
    <location>
        <begin position="476"/>
        <end position="498"/>
    </location>
</feature>
<evidence type="ECO:0000259" key="7">
    <source>
        <dbReference type="Pfam" id="PF02706"/>
    </source>
</evidence>
<dbReference type="OrthoDB" id="621528at2"/>
<dbReference type="InterPro" id="IPR050445">
    <property type="entry name" value="Bact_polysacc_biosynth/exp"/>
</dbReference>
<dbReference type="InterPro" id="IPR032807">
    <property type="entry name" value="GNVR"/>
</dbReference>
<evidence type="ECO:0000256" key="4">
    <source>
        <dbReference type="ARBA" id="ARBA00022989"/>
    </source>
</evidence>
<dbReference type="PANTHER" id="PTHR32309:SF31">
    <property type="entry name" value="CAPSULAR EXOPOLYSACCHARIDE FAMILY"/>
    <property type="match status" value="1"/>
</dbReference>
<keyword evidence="10" id="KW-1185">Reference proteome</keyword>
<evidence type="ECO:0000313" key="9">
    <source>
        <dbReference type="EMBL" id="SIS98275.1"/>
    </source>
</evidence>
<dbReference type="InterPro" id="IPR003856">
    <property type="entry name" value="LPS_length_determ_N"/>
</dbReference>
<evidence type="ECO:0000259" key="8">
    <source>
        <dbReference type="Pfam" id="PF13807"/>
    </source>
</evidence>
<feature type="transmembrane region" description="Helical" evidence="6">
    <location>
        <begin position="6"/>
        <end position="25"/>
    </location>
</feature>
<dbReference type="STRING" id="477680.SAMN05421788_102476"/>
<gene>
    <name evidence="9" type="ORF">SAMN05421788_102476</name>
</gene>